<dbReference type="InterPro" id="IPR024775">
    <property type="entry name" value="DinB-like"/>
</dbReference>
<dbReference type="EMBL" id="PYHP01000034">
    <property type="protein sequence ID" value="PUA38430.1"/>
    <property type="molecule type" value="Genomic_DNA"/>
</dbReference>
<dbReference type="InterPro" id="IPR034660">
    <property type="entry name" value="DinB/YfiT-like"/>
</dbReference>
<dbReference type="Proteomes" id="UP000244184">
    <property type="component" value="Unassembled WGS sequence"/>
</dbReference>
<accession>A0A2T6G2P0</accession>
<dbReference type="Pfam" id="PF12867">
    <property type="entry name" value="DinB_2"/>
    <property type="match status" value="1"/>
</dbReference>
<dbReference type="AlphaFoldDB" id="A0A2T6G2P0"/>
<dbReference type="SUPFAM" id="SSF109854">
    <property type="entry name" value="DinB/YfiT-like putative metalloenzymes"/>
    <property type="match status" value="1"/>
</dbReference>
<protein>
    <submittedName>
        <fullName evidence="2">DinB family protein</fullName>
    </submittedName>
</protein>
<evidence type="ECO:0000259" key="1">
    <source>
        <dbReference type="Pfam" id="PF12867"/>
    </source>
</evidence>
<comment type="caution">
    <text evidence="2">The sequence shown here is derived from an EMBL/GenBank/DDBJ whole genome shotgun (WGS) entry which is preliminary data.</text>
</comment>
<evidence type="ECO:0000313" key="2">
    <source>
        <dbReference type="EMBL" id="PUA38430.1"/>
    </source>
</evidence>
<evidence type="ECO:0000313" key="3">
    <source>
        <dbReference type="Proteomes" id="UP000244184"/>
    </source>
</evidence>
<dbReference type="Gene3D" id="1.20.120.450">
    <property type="entry name" value="dinb family like domain"/>
    <property type="match status" value="1"/>
</dbReference>
<organism evidence="2 3">
    <name type="scientific">Paenibacillus elgii</name>
    <dbReference type="NCBI Taxonomy" id="189691"/>
    <lineage>
        <taxon>Bacteria</taxon>
        <taxon>Bacillati</taxon>
        <taxon>Bacillota</taxon>
        <taxon>Bacilli</taxon>
        <taxon>Bacillales</taxon>
        <taxon>Paenibacillaceae</taxon>
        <taxon>Paenibacillus</taxon>
    </lineage>
</organism>
<feature type="domain" description="DinB-like" evidence="1">
    <location>
        <begin position="62"/>
        <end position="197"/>
    </location>
</feature>
<gene>
    <name evidence="2" type="ORF">C8Z91_14725</name>
</gene>
<name>A0A2T6G2P0_9BACL</name>
<sequence length="203" mass="23525">MPRLRSVTGKLLLRNLTEPLTKFKSVERGKKSLLKRPEQNEYDPYFSRYIELVPENDILAFLDRQRNRINVFFGHLSEELGSHRHERGKWGFKEVLGHISDSERVMSYWMLSVARGDAMKLLGYDQDTYVNNGCFGEHTIAELLVDFEAVRQATRTLLTTIAETDWLRAGHVADKAVTARSLLYVMVGHTEHHLHVIQQQFGR</sequence>
<proteinExistence type="predicted"/>
<reference evidence="2 3" key="1">
    <citation type="submission" date="2018-03" db="EMBL/GenBank/DDBJ databases">
        <title>Genome sequence of Paenibacillus elgii strain AC13 an antimicrobial compound producing bacteria.</title>
        <authorList>
            <person name="Kurokawa A.S."/>
            <person name="Araujo J.F."/>
            <person name="Costa R.A."/>
            <person name="Ortega D.B."/>
            <person name="Pires A.S."/>
            <person name="Pappas G.J.Jr."/>
            <person name="Franco O.L."/>
            <person name="Barreto C."/>
            <person name="Magalhaes B.S."/>
            <person name="Kruger R.H."/>
        </authorList>
    </citation>
    <scope>NUCLEOTIDE SEQUENCE [LARGE SCALE GENOMIC DNA]</scope>
    <source>
        <strain evidence="2 3">AC13</strain>
    </source>
</reference>